<evidence type="ECO:0000313" key="1">
    <source>
        <dbReference type="EMBL" id="KAI5649487.1"/>
    </source>
</evidence>
<comment type="caution">
    <text evidence="1">The sequence shown here is derived from an EMBL/GenBank/DDBJ whole genome shotgun (WGS) entry which is preliminary data.</text>
</comment>
<accession>A0ACB9ZTF1</accession>
<reference evidence="2" key="1">
    <citation type="journal article" date="2023" name="Nat. Plants">
        <title>Single-cell RNA sequencing provides a high-resolution roadmap for understanding the multicellular compartmentation of specialized metabolism.</title>
        <authorList>
            <person name="Sun S."/>
            <person name="Shen X."/>
            <person name="Li Y."/>
            <person name="Li Y."/>
            <person name="Wang S."/>
            <person name="Li R."/>
            <person name="Zhang H."/>
            <person name="Shen G."/>
            <person name="Guo B."/>
            <person name="Wei J."/>
            <person name="Xu J."/>
            <person name="St-Pierre B."/>
            <person name="Chen S."/>
            <person name="Sun C."/>
        </authorList>
    </citation>
    <scope>NUCLEOTIDE SEQUENCE [LARGE SCALE GENOMIC DNA]</scope>
</reference>
<proteinExistence type="predicted"/>
<organism evidence="1 2">
    <name type="scientific">Catharanthus roseus</name>
    <name type="common">Madagascar periwinkle</name>
    <name type="synonym">Vinca rosea</name>
    <dbReference type="NCBI Taxonomy" id="4058"/>
    <lineage>
        <taxon>Eukaryota</taxon>
        <taxon>Viridiplantae</taxon>
        <taxon>Streptophyta</taxon>
        <taxon>Embryophyta</taxon>
        <taxon>Tracheophyta</taxon>
        <taxon>Spermatophyta</taxon>
        <taxon>Magnoliopsida</taxon>
        <taxon>eudicotyledons</taxon>
        <taxon>Gunneridae</taxon>
        <taxon>Pentapetalae</taxon>
        <taxon>asterids</taxon>
        <taxon>lamiids</taxon>
        <taxon>Gentianales</taxon>
        <taxon>Apocynaceae</taxon>
        <taxon>Rauvolfioideae</taxon>
        <taxon>Vinceae</taxon>
        <taxon>Catharanthinae</taxon>
        <taxon>Catharanthus</taxon>
    </lineage>
</organism>
<protein>
    <submittedName>
        <fullName evidence="1">Uncharacterized protein</fullName>
    </submittedName>
</protein>
<dbReference type="Proteomes" id="UP001060085">
    <property type="component" value="Linkage Group LG08"/>
</dbReference>
<evidence type="ECO:0000313" key="2">
    <source>
        <dbReference type="Proteomes" id="UP001060085"/>
    </source>
</evidence>
<name>A0ACB9ZTF1_CATRO</name>
<dbReference type="EMBL" id="CM044708">
    <property type="protein sequence ID" value="KAI5649487.1"/>
    <property type="molecule type" value="Genomic_DNA"/>
</dbReference>
<gene>
    <name evidence="1" type="ORF">M9H77_35492</name>
</gene>
<sequence>MPSEVLEHVGSCTCARPLKEIHHLFRIPGHTKFLFLDSNKPRGSSSKEVILEGVESNLQSKEDPYQSGIRIKEAKGLLRGQFTSARPKKIQDNDGREHFRCVKEQICEVLDLLPTVGPAHTIAGKLLTELDCEDNGLPCPFCEQLNAWIVESMDPIDHPIPFFD</sequence>
<keyword evidence="2" id="KW-1185">Reference proteome</keyword>